<reference evidence="11 12" key="1">
    <citation type="journal article" date="2013" name="PLoS Genet.">
        <title>The genome and development-dependent transcriptomes of Pyronema confluens: a window into fungal evolution.</title>
        <authorList>
            <person name="Traeger S."/>
            <person name="Altegoer F."/>
            <person name="Freitag M."/>
            <person name="Gabaldon T."/>
            <person name="Kempken F."/>
            <person name="Kumar A."/>
            <person name="Marcet-Houben M."/>
            <person name="Poggeler S."/>
            <person name="Stajich J.E."/>
            <person name="Nowrousian M."/>
        </authorList>
    </citation>
    <scope>NUCLEOTIDE SEQUENCE [LARGE SCALE GENOMIC DNA]</scope>
    <source>
        <strain evidence="12">CBS 100304</strain>
        <tissue evidence="11">Vegetative mycelium</tissue>
    </source>
</reference>
<keyword evidence="10" id="KW-0812">Transmembrane</keyword>
<keyword evidence="5 9" id="KW-0560">Oxidoreductase</keyword>
<accession>U4LL65</accession>
<dbReference type="PANTHER" id="PTHR24305:SF29">
    <property type="entry name" value="BENZOATE-PARA-HYDROXYLASE"/>
    <property type="match status" value="1"/>
</dbReference>
<dbReference type="Gene3D" id="1.10.630.10">
    <property type="entry name" value="Cytochrome P450"/>
    <property type="match status" value="1"/>
</dbReference>
<keyword evidence="10" id="KW-1133">Transmembrane helix</keyword>
<dbReference type="PRINTS" id="PR00463">
    <property type="entry name" value="EP450I"/>
</dbReference>
<keyword evidence="7 9" id="KW-0503">Monooxygenase</keyword>
<evidence type="ECO:0000256" key="4">
    <source>
        <dbReference type="ARBA" id="ARBA00022723"/>
    </source>
</evidence>
<organism evidence="11 12">
    <name type="scientific">Pyronema omphalodes (strain CBS 100304)</name>
    <name type="common">Pyronema confluens</name>
    <dbReference type="NCBI Taxonomy" id="1076935"/>
    <lineage>
        <taxon>Eukaryota</taxon>
        <taxon>Fungi</taxon>
        <taxon>Dikarya</taxon>
        <taxon>Ascomycota</taxon>
        <taxon>Pezizomycotina</taxon>
        <taxon>Pezizomycetes</taxon>
        <taxon>Pezizales</taxon>
        <taxon>Pyronemataceae</taxon>
        <taxon>Pyronema</taxon>
    </lineage>
</organism>
<name>U4LL65_PYROM</name>
<dbReference type="GO" id="GO:0016705">
    <property type="term" value="F:oxidoreductase activity, acting on paired donors, with incorporation or reduction of molecular oxygen"/>
    <property type="evidence" value="ECO:0007669"/>
    <property type="project" value="InterPro"/>
</dbReference>
<protein>
    <submittedName>
        <fullName evidence="11">Similar to Benzoate 4-monooxygenase acc. no. P17549</fullName>
    </submittedName>
</protein>
<evidence type="ECO:0000256" key="7">
    <source>
        <dbReference type="ARBA" id="ARBA00023033"/>
    </source>
</evidence>
<dbReference type="InterPro" id="IPR002401">
    <property type="entry name" value="Cyt_P450_E_grp-I"/>
</dbReference>
<sequence>MAYTTYILIGLLPLVYYLLPYIVDAKKLRRFNAPFPAAFSDFWLFWQARKGVRHFAVHDMHKKYGKFVRIQPEHISVADPAAIPIVYGHGTGFLKSDYYDAFVSIQRGLFNTRDRAEHTRKRKTISHVFSTKSVLQFEPYIHHNLELLAKQFNKMSDSPDLSGSYHKLDILHWTNYLAFDIISDLTFGSPFGMLESGKDQAFVKDPATGKVTTAPAIQVLNRRGEVSGTLGCAPWVKQFAKYLPDKFFTEGVKAVEDLAGIAIARVSDRLDHGIGNEREDLLKKLMDGRDEHGKPLGRKETEAEALTMLIAGSDTTSNTLCSLMYWVLRTPGVLESLQKELDEALQGDWSVPNYAAIKDCKYLRAVINETLRIHSTSSLGLPRVVPPKGYTVCGEFFEGGTVLSVPSYTIHHSDEIWGDASAFRPERWFNLTELQKKSFIPFSVGPRACVGQNVAELEMITIVATMFSGWDWKFAEGEKQGLPGAPLDTVEGFLRKPLGLNVGIKRRRA</sequence>
<dbReference type="InterPro" id="IPR036396">
    <property type="entry name" value="Cyt_P450_sf"/>
</dbReference>
<feature type="binding site" description="axial binding residue" evidence="8">
    <location>
        <position position="449"/>
    </location>
    <ligand>
        <name>heme</name>
        <dbReference type="ChEBI" id="CHEBI:30413"/>
    </ligand>
    <ligandPart>
        <name>Fe</name>
        <dbReference type="ChEBI" id="CHEBI:18248"/>
    </ligandPart>
</feature>
<dbReference type="Proteomes" id="UP000018144">
    <property type="component" value="Unassembled WGS sequence"/>
</dbReference>
<evidence type="ECO:0000256" key="2">
    <source>
        <dbReference type="ARBA" id="ARBA00010617"/>
    </source>
</evidence>
<dbReference type="eggNOG" id="KOG0158">
    <property type="taxonomic scope" value="Eukaryota"/>
</dbReference>
<dbReference type="GO" id="GO:0020037">
    <property type="term" value="F:heme binding"/>
    <property type="evidence" value="ECO:0007669"/>
    <property type="project" value="InterPro"/>
</dbReference>
<evidence type="ECO:0000313" key="12">
    <source>
        <dbReference type="Proteomes" id="UP000018144"/>
    </source>
</evidence>
<evidence type="ECO:0000256" key="3">
    <source>
        <dbReference type="ARBA" id="ARBA00022617"/>
    </source>
</evidence>
<keyword evidence="10" id="KW-0472">Membrane</keyword>
<evidence type="ECO:0000256" key="5">
    <source>
        <dbReference type="ARBA" id="ARBA00023002"/>
    </source>
</evidence>
<gene>
    <name evidence="11" type="ORF">PCON_08136</name>
</gene>
<dbReference type="InterPro" id="IPR017972">
    <property type="entry name" value="Cyt_P450_CS"/>
</dbReference>
<dbReference type="AlphaFoldDB" id="U4LL65"/>
<dbReference type="PROSITE" id="PS00086">
    <property type="entry name" value="CYTOCHROME_P450"/>
    <property type="match status" value="1"/>
</dbReference>
<comment type="similarity">
    <text evidence="2 9">Belongs to the cytochrome P450 family.</text>
</comment>
<dbReference type="CDD" id="cd11061">
    <property type="entry name" value="CYP67-like"/>
    <property type="match status" value="1"/>
</dbReference>
<dbReference type="GO" id="GO:0004497">
    <property type="term" value="F:monooxygenase activity"/>
    <property type="evidence" value="ECO:0007669"/>
    <property type="project" value="UniProtKB-KW"/>
</dbReference>
<dbReference type="OMA" id="TYDMVRD"/>
<dbReference type="Pfam" id="PF00067">
    <property type="entry name" value="p450"/>
    <property type="match status" value="1"/>
</dbReference>
<dbReference type="EMBL" id="HF935418">
    <property type="protein sequence ID" value="CCX30110.1"/>
    <property type="molecule type" value="Genomic_DNA"/>
</dbReference>
<keyword evidence="3 8" id="KW-0349">Heme</keyword>
<keyword evidence="12" id="KW-1185">Reference proteome</keyword>
<evidence type="ECO:0000256" key="1">
    <source>
        <dbReference type="ARBA" id="ARBA00001971"/>
    </source>
</evidence>
<dbReference type="STRING" id="1076935.U4LL65"/>
<dbReference type="InterPro" id="IPR001128">
    <property type="entry name" value="Cyt_P450"/>
</dbReference>
<dbReference type="PANTHER" id="PTHR24305">
    <property type="entry name" value="CYTOCHROME P450"/>
    <property type="match status" value="1"/>
</dbReference>
<feature type="transmembrane region" description="Helical" evidence="10">
    <location>
        <begin position="6"/>
        <end position="23"/>
    </location>
</feature>
<keyword evidence="6 8" id="KW-0408">Iron</keyword>
<evidence type="ECO:0000256" key="9">
    <source>
        <dbReference type="RuleBase" id="RU000461"/>
    </source>
</evidence>
<dbReference type="InterPro" id="IPR050121">
    <property type="entry name" value="Cytochrome_P450_monoxygenase"/>
</dbReference>
<dbReference type="PRINTS" id="PR00385">
    <property type="entry name" value="P450"/>
</dbReference>
<evidence type="ECO:0000256" key="6">
    <source>
        <dbReference type="ARBA" id="ARBA00023004"/>
    </source>
</evidence>
<comment type="cofactor">
    <cofactor evidence="1 8">
        <name>heme</name>
        <dbReference type="ChEBI" id="CHEBI:30413"/>
    </cofactor>
</comment>
<proteinExistence type="inferred from homology"/>
<evidence type="ECO:0000256" key="10">
    <source>
        <dbReference type="SAM" id="Phobius"/>
    </source>
</evidence>
<dbReference type="GO" id="GO:0005506">
    <property type="term" value="F:iron ion binding"/>
    <property type="evidence" value="ECO:0007669"/>
    <property type="project" value="InterPro"/>
</dbReference>
<dbReference type="OrthoDB" id="1470350at2759"/>
<evidence type="ECO:0000313" key="11">
    <source>
        <dbReference type="EMBL" id="CCX30110.1"/>
    </source>
</evidence>
<evidence type="ECO:0000256" key="8">
    <source>
        <dbReference type="PIRSR" id="PIRSR602401-1"/>
    </source>
</evidence>
<dbReference type="SUPFAM" id="SSF48264">
    <property type="entry name" value="Cytochrome P450"/>
    <property type="match status" value="1"/>
</dbReference>
<keyword evidence="4 8" id="KW-0479">Metal-binding</keyword>